<keyword evidence="1" id="KW-0472">Membrane</keyword>
<sequence length="82" mass="8454">MSEVTSWCFLNSDPLSGGPAPPAPSSGAAAGPGGHWVYMLGCGLHALVSPSVLLSLHLPRTQPTSTTASLSHLYDSWICFAS</sequence>
<comment type="caution">
    <text evidence="2">The sequence shown here is derived from an EMBL/GenBank/DDBJ whole genome shotgun (WGS) entry which is preliminary data.</text>
</comment>
<evidence type="ECO:0000313" key="3">
    <source>
        <dbReference type="Proteomes" id="UP001286313"/>
    </source>
</evidence>
<keyword evidence="1" id="KW-1133">Transmembrane helix</keyword>
<dbReference type="AlphaFoldDB" id="A0AAE1FHA6"/>
<keyword evidence="3" id="KW-1185">Reference proteome</keyword>
<name>A0AAE1FHA6_PETCI</name>
<evidence type="ECO:0000313" key="2">
    <source>
        <dbReference type="EMBL" id="KAK3873706.1"/>
    </source>
</evidence>
<organism evidence="2 3">
    <name type="scientific">Petrolisthes cinctipes</name>
    <name type="common">Flat porcelain crab</name>
    <dbReference type="NCBI Taxonomy" id="88211"/>
    <lineage>
        <taxon>Eukaryota</taxon>
        <taxon>Metazoa</taxon>
        <taxon>Ecdysozoa</taxon>
        <taxon>Arthropoda</taxon>
        <taxon>Crustacea</taxon>
        <taxon>Multicrustacea</taxon>
        <taxon>Malacostraca</taxon>
        <taxon>Eumalacostraca</taxon>
        <taxon>Eucarida</taxon>
        <taxon>Decapoda</taxon>
        <taxon>Pleocyemata</taxon>
        <taxon>Anomura</taxon>
        <taxon>Galatheoidea</taxon>
        <taxon>Porcellanidae</taxon>
        <taxon>Petrolisthes</taxon>
    </lineage>
</organism>
<reference evidence="2" key="1">
    <citation type="submission" date="2023-10" db="EMBL/GenBank/DDBJ databases">
        <title>Genome assemblies of two species of porcelain crab, Petrolisthes cinctipes and Petrolisthes manimaculis (Anomura: Porcellanidae).</title>
        <authorList>
            <person name="Angst P."/>
        </authorList>
    </citation>
    <scope>NUCLEOTIDE SEQUENCE</scope>
    <source>
        <strain evidence="2">PB745_01</strain>
        <tissue evidence="2">Gill</tissue>
    </source>
</reference>
<dbReference type="Proteomes" id="UP001286313">
    <property type="component" value="Unassembled WGS sequence"/>
</dbReference>
<feature type="transmembrane region" description="Helical" evidence="1">
    <location>
        <begin position="36"/>
        <end position="56"/>
    </location>
</feature>
<dbReference type="EMBL" id="JAWQEG010002196">
    <property type="protein sequence ID" value="KAK3873706.1"/>
    <property type="molecule type" value="Genomic_DNA"/>
</dbReference>
<protein>
    <submittedName>
        <fullName evidence="2">Uncharacterized protein</fullName>
    </submittedName>
</protein>
<gene>
    <name evidence="2" type="ORF">Pcinc_021321</name>
</gene>
<evidence type="ECO:0000256" key="1">
    <source>
        <dbReference type="SAM" id="Phobius"/>
    </source>
</evidence>
<accession>A0AAE1FHA6</accession>
<keyword evidence="1" id="KW-0812">Transmembrane</keyword>
<proteinExistence type="predicted"/>